<accession>F7B0J2</accession>
<protein>
    <submittedName>
        <fullName evidence="3">B-cell CLL/lymphoma 7 protein family member B-like</fullName>
    </submittedName>
</protein>
<dbReference type="RefSeq" id="XP_002129669.1">
    <property type="nucleotide sequence ID" value="XM_002129633.5"/>
</dbReference>
<feature type="compositionally biased region" description="Polar residues" evidence="2">
    <location>
        <begin position="137"/>
        <end position="161"/>
    </location>
</feature>
<dbReference type="HOGENOM" id="CLU_1593955_0_0_1"/>
<accession>A0A1W2WIJ2</accession>
<dbReference type="FunCoup" id="F7B0J2">
    <property type="interactions" value="319"/>
</dbReference>
<dbReference type="STRING" id="7719.ENSCINP00000017988"/>
<proteinExistence type="inferred from homology"/>
<gene>
    <name evidence="3" type="primary">LOC100180348</name>
</gene>
<dbReference type="KEGG" id="cin:100180348"/>
<dbReference type="PANTHER" id="PTHR12767:SF9">
    <property type="entry name" value="BCL7-LIKE"/>
    <property type="match status" value="1"/>
</dbReference>
<dbReference type="Proteomes" id="UP000008144">
    <property type="component" value="Chromosome 4"/>
</dbReference>
<dbReference type="PANTHER" id="PTHR12767">
    <property type="entry name" value="BCL7 RELATED"/>
    <property type="match status" value="1"/>
</dbReference>
<reference evidence="3" key="2">
    <citation type="journal article" date="2008" name="Genome Biol.">
        <title>Improved genome assembly and evidence-based global gene model set for the chordate Ciona intestinalis: new insight into intron and operon populations.</title>
        <authorList>
            <person name="Satou Y."/>
            <person name="Mineta K."/>
            <person name="Ogasawara M."/>
            <person name="Sasakura Y."/>
            <person name="Shoguchi E."/>
            <person name="Ueno K."/>
            <person name="Yamada L."/>
            <person name="Matsumoto J."/>
            <person name="Wasserscheid J."/>
            <person name="Dewar K."/>
            <person name="Wiley G.B."/>
            <person name="Macmil S.L."/>
            <person name="Roe B.A."/>
            <person name="Zeller R.W."/>
            <person name="Hastings K.E."/>
            <person name="Lemaire P."/>
            <person name="Lindquist E."/>
            <person name="Endo T."/>
            <person name="Hotta K."/>
            <person name="Inaba K."/>
        </authorList>
    </citation>
    <scope>NUCLEOTIDE SEQUENCE [LARGE SCALE GENOMIC DNA]</scope>
    <source>
        <strain evidence="3">wild type</strain>
    </source>
</reference>
<feature type="compositionally biased region" description="Pro residues" evidence="2">
    <location>
        <begin position="69"/>
        <end position="78"/>
    </location>
</feature>
<keyword evidence="4" id="KW-1185">Reference proteome</keyword>
<dbReference type="OrthoDB" id="5989898at2759"/>
<dbReference type="AlphaFoldDB" id="F7B0J2"/>
<dbReference type="InterPro" id="IPR006804">
    <property type="entry name" value="BCL7"/>
</dbReference>
<dbReference type="Ensembl" id="ENSCINT00000017988.3">
    <property type="protein sequence ID" value="ENSCINP00000017988.3"/>
    <property type="gene ID" value="ENSCING00000008833.3"/>
</dbReference>
<dbReference type="EMBL" id="EAAA01002020">
    <property type="status" value="NOT_ANNOTATED_CDS"/>
    <property type="molecule type" value="Genomic_DNA"/>
</dbReference>
<dbReference type="InParanoid" id="F7B0J2"/>
<reference evidence="3" key="4">
    <citation type="submission" date="2025-09" db="UniProtKB">
        <authorList>
            <consortium name="Ensembl"/>
        </authorList>
    </citation>
    <scope>IDENTIFICATION</scope>
</reference>
<evidence type="ECO:0000256" key="1">
    <source>
        <dbReference type="ARBA" id="ARBA00010326"/>
    </source>
</evidence>
<dbReference type="Pfam" id="PF04714">
    <property type="entry name" value="BCL_N"/>
    <property type="match status" value="1"/>
</dbReference>
<dbReference type="GeneTree" id="ENSGT00390000002172"/>
<reference evidence="3" key="3">
    <citation type="submission" date="2025-08" db="UniProtKB">
        <authorList>
            <consortium name="Ensembl"/>
        </authorList>
    </citation>
    <scope>IDENTIFICATION</scope>
</reference>
<reference evidence="4" key="1">
    <citation type="journal article" date="2002" name="Science">
        <title>The draft genome of Ciona intestinalis: insights into chordate and vertebrate origins.</title>
        <authorList>
            <person name="Dehal P."/>
            <person name="Satou Y."/>
            <person name="Campbell R.K."/>
            <person name="Chapman J."/>
            <person name="Degnan B."/>
            <person name="De Tomaso A."/>
            <person name="Davidson B."/>
            <person name="Di Gregorio A."/>
            <person name="Gelpke M."/>
            <person name="Goodstein D.M."/>
            <person name="Harafuji N."/>
            <person name="Hastings K.E."/>
            <person name="Ho I."/>
            <person name="Hotta K."/>
            <person name="Huang W."/>
            <person name="Kawashima T."/>
            <person name="Lemaire P."/>
            <person name="Martinez D."/>
            <person name="Meinertzhagen I.A."/>
            <person name="Necula S."/>
            <person name="Nonaka M."/>
            <person name="Putnam N."/>
            <person name="Rash S."/>
            <person name="Saiga H."/>
            <person name="Satake M."/>
            <person name="Terry A."/>
            <person name="Yamada L."/>
            <person name="Wang H.G."/>
            <person name="Awazu S."/>
            <person name="Azumi K."/>
            <person name="Boore J."/>
            <person name="Branno M."/>
            <person name="Chin-Bow S."/>
            <person name="DeSantis R."/>
            <person name="Doyle S."/>
            <person name="Francino P."/>
            <person name="Keys D.N."/>
            <person name="Haga S."/>
            <person name="Hayashi H."/>
            <person name="Hino K."/>
            <person name="Imai K.S."/>
            <person name="Inaba K."/>
            <person name="Kano S."/>
            <person name="Kobayashi K."/>
            <person name="Kobayashi M."/>
            <person name="Lee B.I."/>
            <person name="Makabe K.W."/>
            <person name="Manohar C."/>
            <person name="Matassi G."/>
            <person name="Medina M."/>
            <person name="Mochizuki Y."/>
            <person name="Mount S."/>
            <person name="Morishita T."/>
            <person name="Miura S."/>
            <person name="Nakayama A."/>
            <person name="Nishizaka S."/>
            <person name="Nomoto H."/>
            <person name="Ohta F."/>
            <person name="Oishi K."/>
            <person name="Rigoutsos I."/>
            <person name="Sano M."/>
            <person name="Sasaki A."/>
            <person name="Sasakura Y."/>
            <person name="Shoguchi E."/>
            <person name="Shin-i T."/>
            <person name="Spagnuolo A."/>
            <person name="Stainier D."/>
            <person name="Suzuki M.M."/>
            <person name="Tassy O."/>
            <person name="Takatori N."/>
            <person name="Tokuoka M."/>
            <person name="Yagi K."/>
            <person name="Yoshizaki F."/>
            <person name="Wada S."/>
            <person name="Zhang C."/>
            <person name="Hyatt P.D."/>
            <person name="Larimer F."/>
            <person name="Detter C."/>
            <person name="Doggett N."/>
            <person name="Glavina T."/>
            <person name="Hawkins T."/>
            <person name="Richardson P."/>
            <person name="Lucas S."/>
            <person name="Kohara Y."/>
            <person name="Levine M."/>
            <person name="Satoh N."/>
            <person name="Rokhsar D.S."/>
        </authorList>
    </citation>
    <scope>NUCLEOTIDE SEQUENCE [LARGE SCALE GENOMIC DNA]</scope>
</reference>
<organism evidence="3 4">
    <name type="scientific">Ciona intestinalis</name>
    <name type="common">Transparent sea squirt</name>
    <name type="synonym">Ascidia intestinalis</name>
    <dbReference type="NCBI Taxonomy" id="7719"/>
    <lineage>
        <taxon>Eukaryota</taxon>
        <taxon>Metazoa</taxon>
        <taxon>Chordata</taxon>
        <taxon>Tunicata</taxon>
        <taxon>Ascidiacea</taxon>
        <taxon>Phlebobranchia</taxon>
        <taxon>Cionidae</taxon>
        <taxon>Ciona</taxon>
    </lineage>
</organism>
<feature type="compositionally biased region" description="Low complexity" evidence="2">
    <location>
        <begin position="88"/>
        <end position="102"/>
    </location>
</feature>
<dbReference type="GeneID" id="100180348"/>
<dbReference type="OMA" id="KWVPMPD"/>
<evidence type="ECO:0000256" key="2">
    <source>
        <dbReference type="SAM" id="MobiDB-lite"/>
    </source>
</evidence>
<feature type="region of interest" description="Disordered" evidence="2">
    <location>
        <begin position="60"/>
        <end position="167"/>
    </location>
</feature>
<name>F7B0J2_CIOIN</name>
<feature type="compositionally biased region" description="Low complexity" evidence="2">
    <location>
        <begin position="123"/>
        <end position="136"/>
    </location>
</feature>
<comment type="similarity">
    <text evidence="1">Belongs to the BCL7 family.</text>
</comment>
<sequence>MSTGRSARAETRSRAKDDIKRAMTVLEKVRRWEKKWVSIADSSLRIYKWVPMPDSVVKENELQENAEPPKIPENPPKNPDVLLINENSRTNTSTPSSAPSPADIDDSSMDSLLIWQDEKSRDSVTTNSNGNSTESNKPQTSTENSSNKRPGTPNQQNSQTAKRFRSE</sequence>
<evidence type="ECO:0000313" key="4">
    <source>
        <dbReference type="Proteomes" id="UP000008144"/>
    </source>
</evidence>
<evidence type="ECO:0000313" key="3">
    <source>
        <dbReference type="Ensembl" id="ENSCINP00000017988.3"/>
    </source>
</evidence>